<organism evidence="3 4">
    <name type="scientific">Helianthus annuus</name>
    <name type="common">Common sunflower</name>
    <dbReference type="NCBI Taxonomy" id="4232"/>
    <lineage>
        <taxon>Eukaryota</taxon>
        <taxon>Viridiplantae</taxon>
        <taxon>Streptophyta</taxon>
        <taxon>Embryophyta</taxon>
        <taxon>Tracheophyta</taxon>
        <taxon>Spermatophyta</taxon>
        <taxon>Magnoliopsida</taxon>
        <taxon>eudicotyledons</taxon>
        <taxon>Gunneridae</taxon>
        <taxon>Pentapetalae</taxon>
        <taxon>asterids</taxon>
        <taxon>campanulids</taxon>
        <taxon>Asterales</taxon>
        <taxon>Asteraceae</taxon>
        <taxon>Asteroideae</taxon>
        <taxon>Heliantheae alliance</taxon>
        <taxon>Heliantheae</taxon>
        <taxon>Helianthus</taxon>
    </lineage>
</organism>
<dbReference type="Proteomes" id="UP000215914">
    <property type="component" value="Chromosome 13"/>
</dbReference>
<dbReference type="PANTHER" id="PTHR39244:SF5">
    <property type="entry name" value="NATTERIN-3-LIKE"/>
    <property type="match status" value="1"/>
</dbReference>
<feature type="domain" description="Agglutinin" evidence="1">
    <location>
        <begin position="157"/>
        <end position="293"/>
    </location>
</feature>
<reference evidence="2" key="3">
    <citation type="submission" date="2020-06" db="EMBL/GenBank/DDBJ databases">
        <title>Helianthus annuus Genome sequencing and assembly Release 2.</title>
        <authorList>
            <person name="Gouzy J."/>
            <person name="Langlade N."/>
            <person name="Munos S."/>
        </authorList>
    </citation>
    <scope>NUCLEOTIDE SEQUENCE</scope>
    <source>
        <tissue evidence="2">Leaves</tissue>
    </source>
</reference>
<protein>
    <submittedName>
        <fullName evidence="2">Aerolysin-like toxin, Agglutinin domain, Agglutinin domain superfamily</fullName>
    </submittedName>
    <submittedName>
        <fullName evidence="3">Putative clostridium epsilon toxin ETX</fullName>
    </submittedName>
</protein>
<keyword evidence="4" id="KW-1185">Reference proteome</keyword>
<dbReference type="InterPro" id="IPR053237">
    <property type="entry name" value="Natterin_C"/>
</dbReference>
<gene>
    <name evidence="3" type="ORF">HannXRQ_Chr13g0405701</name>
    <name evidence="2" type="ORF">HanXRQr2_Chr13g0590711</name>
</gene>
<dbReference type="Gramene" id="mRNA:HanXRQr2_Chr13g0590711">
    <property type="protein sequence ID" value="CDS:HanXRQr2_Chr13g0590711.1"/>
    <property type="gene ID" value="HanXRQr2_Chr13g0590711"/>
</dbReference>
<proteinExistence type="predicted"/>
<dbReference type="OMA" id="WIWADSH"/>
<dbReference type="CDD" id="cd20216">
    <property type="entry name" value="PFM_HFR-2-like"/>
    <property type="match status" value="1"/>
</dbReference>
<dbReference type="SMR" id="A0A251SSH7"/>
<dbReference type="OrthoDB" id="4948898at2759"/>
<dbReference type="InterPro" id="IPR008998">
    <property type="entry name" value="Agglutinin"/>
</dbReference>
<sequence>MALTSIPSFFVIQSSASKLYLTPNTTEKRPSGVLEFSEARIFSPRVKFAAEQSKKGGDATLVHIRSCFNNKYWVPHEVSKGVFEVGASANKPQEDTTDPACTLFRVSIHSDPDGTSGFRFFHVSTSLYAVNLSGGLGMITGPPSYSTFPAVDWETLVILPDQVAFRSQQLGGNYLRSRVIDGYNHNSFESGLDIGNPEVGYELIPASHGNYYRIKSLSYGKLLTRINPEWIAAHAEVEDNSNDTLFSFIKVSDNVFALSYFANKRFCGGAGAHNCLSASYSQLSKETRLIVEERVLQKKISNVRYRLDHSIIYDEQVEEVVTEFATNISPDKENSTTLEFTQTESITATWNNSQSLSIGVSLSAGVSLGVSFEAEEIPFVANTTLELSLSTEYGSSHEWGTANTKEHESKASYTVPVPPLTTMKLSLMVSKGACDVPFDYTERVLLSNGEWVTREKDDGMYKGLNTLKFDFHSSKVGYQPGLGQVIGDQ</sequence>
<dbReference type="Gene3D" id="2.170.15.10">
    <property type="entry name" value="Proaerolysin, chain A, domain 3"/>
    <property type="match status" value="1"/>
</dbReference>
<dbReference type="PANTHER" id="PTHR39244">
    <property type="entry name" value="NATTERIN-4"/>
    <property type="match status" value="1"/>
</dbReference>
<reference evidence="2 4" key="1">
    <citation type="journal article" date="2017" name="Nature">
        <title>The sunflower genome provides insights into oil metabolism, flowering and Asterid evolution.</title>
        <authorList>
            <person name="Badouin H."/>
            <person name="Gouzy J."/>
            <person name="Grassa C.J."/>
            <person name="Murat F."/>
            <person name="Staton S.E."/>
            <person name="Cottret L."/>
            <person name="Lelandais-Briere C."/>
            <person name="Owens G.L."/>
            <person name="Carrere S."/>
            <person name="Mayjonade B."/>
            <person name="Legrand L."/>
            <person name="Gill N."/>
            <person name="Kane N.C."/>
            <person name="Bowers J.E."/>
            <person name="Hubner S."/>
            <person name="Bellec A."/>
            <person name="Berard A."/>
            <person name="Berges H."/>
            <person name="Blanchet N."/>
            <person name="Boniface M.C."/>
            <person name="Brunel D."/>
            <person name="Catrice O."/>
            <person name="Chaidir N."/>
            <person name="Claudel C."/>
            <person name="Donnadieu C."/>
            <person name="Faraut T."/>
            <person name="Fievet G."/>
            <person name="Helmstetter N."/>
            <person name="King M."/>
            <person name="Knapp S.J."/>
            <person name="Lai Z."/>
            <person name="Le Paslier M.C."/>
            <person name="Lippi Y."/>
            <person name="Lorenzon L."/>
            <person name="Mandel J.R."/>
            <person name="Marage G."/>
            <person name="Marchand G."/>
            <person name="Marquand E."/>
            <person name="Bret-Mestries E."/>
            <person name="Morien E."/>
            <person name="Nambeesan S."/>
            <person name="Nguyen T."/>
            <person name="Pegot-Espagnet P."/>
            <person name="Pouilly N."/>
            <person name="Raftis F."/>
            <person name="Sallet E."/>
            <person name="Schiex T."/>
            <person name="Thomas J."/>
            <person name="Vandecasteele C."/>
            <person name="Vares D."/>
            <person name="Vear F."/>
            <person name="Vautrin S."/>
            <person name="Crespi M."/>
            <person name="Mangin B."/>
            <person name="Burke J.M."/>
            <person name="Salse J."/>
            <person name="Munos S."/>
            <person name="Vincourt P."/>
            <person name="Rieseberg L.H."/>
            <person name="Langlade N.B."/>
        </authorList>
    </citation>
    <scope>NUCLEOTIDE SEQUENCE [LARGE SCALE GENOMIC DNA]</scope>
    <source>
        <strain evidence="4">cv. SF193</strain>
        <tissue evidence="2">Leaves</tissue>
    </source>
</reference>
<dbReference type="Gene3D" id="2.80.10.50">
    <property type="match status" value="2"/>
</dbReference>
<reference evidence="3" key="2">
    <citation type="submission" date="2017-02" db="EMBL/GenBank/DDBJ databases">
        <title>Sunflower complete genome.</title>
        <authorList>
            <person name="Langlade N."/>
            <person name="Munos S."/>
        </authorList>
    </citation>
    <scope>NUCLEOTIDE SEQUENCE [LARGE SCALE GENOMIC DNA]</scope>
    <source>
        <tissue evidence="3">Leaves</tissue>
    </source>
</reference>
<dbReference type="SUPFAM" id="SSF56973">
    <property type="entry name" value="Aerolisin/ETX pore-forming domain"/>
    <property type="match status" value="1"/>
</dbReference>
<dbReference type="InterPro" id="IPR036242">
    <property type="entry name" value="Agglutinin_dom_sf"/>
</dbReference>
<evidence type="ECO:0000259" key="1">
    <source>
        <dbReference type="SMART" id="SM00791"/>
    </source>
</evidence>
<name>A0A251SSH7_HELAN</name>
<dbReference type="InterPro" id="IPR004991">
    <property type="entry name" value="Aerolysin-like"/>
</dbReference>
<evidence type="ECO:0000313" key="2">
    <source>
        <dbReference type="EMBL" id="KAF5773631.1"/>
    </source>
</evidence>
<dbReference type="EMBL" id="CM007902">
    <property type="protein sequence ID" value="OTG01778.1"/>
    <property type="molecule type" value="Genomic_DNA"/>
</dbReference>
<dbReference type="EMBL" id="MNCJ02000328">
    <property type="protein sequence ID" value="KAF5773631.1"/>
    <property type="molecule type" value="Genomic_DNA"/>
</dbReference>
<dbReference type="SMART" id="SM00791">
    <property type="entry name" value="Agglutinin"/>
    <property type="match status" value="1"/>
</dbReference>
<dbReference type="Pfam" id="PF07468">
    <property type="entry name" value="Agglutinin"/>
    <property type="match status" value="1"/>
</dbReference>
<evidence type="ECO:0000313" key="3">
    <source>
        <dbReference type="EMBL" id="OTG01778.1"/>
    </source>
</evidence>
<dbReference type="Pfam" id="PF03318">
    <property type="entry name" value="ETX_MTX2"/>
    <property type="match status" value="1"/>
</dbReference>
<dbReference type="SUPFAM" id="SSF50382">
    <property type="entry name" value="Agglutinin"/>
    <property type="match status" value="2"/>
</dbReference>
<dbReference type="InParanoid" id="A0A251SSH7"/>
<evidence type="ECO:0000313" key="4">
    <source>
        <dbReference type="Proteomes" id="UP000215914"/>
    </source>
</evidence>
<dbReference type="AlphaFoldDB" id="A0A251SSH7"/>
<accession>A0A251SSH7</accession>